<dbReference type="Gene3D" id="2.30.110.20">
    <property type="entry name" value="Hcp1-like"/>
    <property type="match status" value="1"/>
</dbReference>
<sequence length="81" mass="8950">MAIPIYLWLKDDDGNDVKGSVDIQQREGSIEITALAGRVSIPTDDLTGKITATREHSPFVFTKPLIHPARIFSNLSEQENA</sequence>
<evidence type="ECO:0000313" key="1">
    <source>
        <dbReference type="EMBL" id="SFT92750.1"/>
    </source>
</evidence>
<dbReference type="InterPro" id="IPR036624">
    <property type="entry name" value="Hcp1-lik_sf"/>
</dbReference>
<dbReference type="Pfam" id="PF05638">
    <property type="entry name" value="T6SS_HCP"/>
    <property type="match status" value="1"/>
</dbReference>
<dbReference type="SUPFAM" id="SSF141452">
    <property type="entry name" value="Hcp1-like"/>
    <property type="match status" value="1"/>
</dbReference>
<dbReference type="Proteomes" id="UP000199187">
    <property type="component" value="Unassembled WGS sequence"/>
</dbReference>
<dbReference type="AlphaFoldDB" id="A0A1I7BZZ3"/>
<dbReference type="InterPro" id="IPR008514">
    <property type="entry name" value="T6SS_Hcp"/>
</dbReference>
<name>A0A1I7BZZ3_9ENTR</name>
<dbReference type="EMBL" id="FPAU01000003">
    <property type="protein sequence ID" value="SFT92750.1"/>
    <property type="molecule type" value="Genomic_DNA"/>
</dbReference>
<proteinExistence type="predicted"/>
<gene>
    <name evidence="1" type="ORF">SAMN05192562_10380</name>
</gene>
<accession>A0A1I7BZZ3</accession>
<reference evidence="2" key="1">
    <citation type="submission" date="2016-10" db="EMBL/GenBank/DDBJ databases">
        <authorList>
            <person name="Varghese N."/>
            <person name="Submissions S."/>
        </authorList>
    </citation>
    <scope>NUCLEOTIDE SEQUENCE [LARGE SCALE GENOMIC DNA]</scope>
    <source>
        <strain evidence="2">Ah-143</strain>
    </source>
</reference>
<protein>
    <submittedName>
        <fullName evidence="1">Type VI secretion system secreted protein Hcp</fullName>
    </submittedName>
</protein>
<evidence type="ECO:0000313" key="2">
    <source>
        <dbReference type="Proteomes" id="UP000199187"/>
    </source>
</evidence>
<keyword evidence="2" id="KW-1185">Reference proteome</keyword>
<organism evidence="1 2">
    <name type="scientific">Kosakonia arachidis</name>
    <dbReference type="NCBI Taxonomy" id="551989"/>
    <lineage>
        <taxon>Bacteria</taxon>
        <taxon>Pseudomonadati</taxon>
        <taxon>Pseudomonadota</taxon>
        <taxon>Gammaproteobacteria</taxon>
        <taxon>Enterobacterales</taxon>
        <taxon>Enterobacteriaceae</taxon>
        <taxon>Kosakonia</taxon>
    </lineage>
</organism>